<feature type="region of interest" description="Disordered" evidence="1">
    <location>
        <begin position="89"/>
        <end position="112"/>
    </location>
</feature>
<reference evidence="3" key="1">
    <citation type="journal article" date="2022" name="Plant J.">
        <title>Strategies of tolerance reflected in two North American maple genomes.</title>
        <authorList>
            <person name="McEvoy S.L."/>
            <person name="Sezen U.U."/>
            <person name="Trouern-Trend A."/>
            <person name="McMahon S.M."/>
            <person name="Schaberg P.G."/>
            <person name="Yang J."/>
            <person name="Wegrzyn J.L."/>
            <person name="Swenson N.G."/>
        </authorList>
    </citation>
    <scope>NUCLEOTIDE SEQUENCE</scope>
    <source>
        <strain evidence="3">NS2018</strain>
    </source>
</reference>
<name>A0AA39TIE8_ACESA</name>
<evidence type="ECO:0000313" key="3">
    <source>
        <dbReference type="EMBL" id="KAK0605675.1"/>
    </source>
</evidence>
<dbReference type="Proteomes" id="UP001168877">
    <property type="component" value="Unassembled WGS sequence"/>
</dbReference>
<feature type="region of interest" description="Disordered" evidence="1">
    <location>
        <begin position="49"/>
        <end position="68"/>
    </location>
</feature>
<feature type="transmembrane region" description="Helical" evidence="2">
    <location>
        <begin position="15"/>
        <end position="37"/>
    </location>
</feature>
<accession>A0AA39TIE8</accession>
<evidence type="ECO:0000313" key="4">
    <source>
        <dbReference type="Proteomes" id="UP001168877"/>
    </source>
</evidence>
<sequence>MPSGSGKKKSSKLPAILGGTIPSFIVFWAIVGIVAVLHHRRKTAAISAIHTGQGGGGGNRPNGTANANMMGKIGHAVINGIKVNIEEQINSETSNQMDDQTAQNGQQDGRNT</sequence>
<proteinExistence type="predicted"/>
<gene>
    <name evidence="3" type="ORF">LWI29_029478</name>
</gene>
<organism evidence="3 4">
    <name type="scientific">Acer saccharum</name>
    <name type="common">Sugar maple</name>
    <dbReference type="NCBI Taxonomy" id="4024"/>
    <lineage>
        <taxon>Eukaryota</taxon>
        <taxon>Viridiplantae</taxon>
        <taxon>Streptophyta</taxon>
        <taxon>Embryophyta</taxon>
        <taxon>Tracheophyta</taxon>
        <taxon>Spermatophyta</taxon>
        <taxon>Magnoliopsida</taxon>
        <taxon>eudicotyledons</taxon>
        <taxon>Gunneridae</taxon>
        <taxon>Pentapetalae</taxon>
        <taxon>rosids</taxon>
        <taxon>malvids</taxon>
        <taxon>Sapindales</taxon>
        <taxon>Sapindaceae</taxon>
        <taxon>Hippocastanoideae</taxon>
        <taxon>Acereae</taxon>
        <taxon>Acer</taxon>
    </lineage>
</organism>
<keyword evidence="2" id="KW-0472">Membrane</keyword>
<keyword evidence="4" id="KW-1185">Reference proteome</keyword>
<keyword evidence="2" id="KW-1133">Transmembrane helix</keyword>
<evidence type="ECO:0000256" key="2">
    <source>
        <dbReference type="SAM" id="Phobius"/>
    </source>
</evidence>
<comment type="caution">
    <text evidence="3">The sequence shown here is derived from an EMBL/GenBank/DDBJ whole genome shotgun (WGS) entry which is preliminary data.</text>
</comment>
<reference evidence="3" key="2">
    <citation type="submission" date="2023-06" db="EMBL/GenBank/DDBJ databases">
        <authorList>
            <person name="Swenson N.G."/>
            <person name="Wegrzyn J.L."/>
            <person name="Mcevoy S.L."/>
        </authorList>
    </citation>
    <scope>NUCLEOTIDE SEQUENCE</scope>
    <source>
        <strain evidence="3">NS2018</strain>
        <tissue evidence="3">Leaf</tissue>
    </source>
</reference>
<dbReference type="EMBL" id="JAUESC010000002">
    <property type="protein sequence ID" value="KAK0605675.1"/>
    <property type="molecule type" value="Genomic_DNA"/>
</dbReference>
<dbReference type="AlphaFoldDB" id="A0AA39TIE8"/>
<keyword evidence="2" id="KW-0812">Transmembrane</keyword>
<evidence type="ECO:0000256" key="1">
    <source>
        <dbReference type="SAM" id="MobiDB-lite"/>
    </source>
</evidence>
<protein>
    <submittedName>
        <fullName evidence="3">Uncharacterized protein</fullName>
    </submittedName>
</protein>